<reference evidence="2 3" key="1">
    <citation type="journal article" date="2016" name="Sci. Rep.">
        <title>The Dendrobium catenatum Lindl. genome sequence provides insights into polysaccharide synthase, floral development and adaptive evolution.</title>
        <authorList>
            <person name="Zhang G.Q."/>
            <person name="Xu Q."/>
            <person name="Bian C."/>
            <person name="Tsai W.C."/>
            <person name="Yeh C.M."/>
            <person name="Liu K.W."/>
            <person name="Yoshida K."/>
            <person name="Zhang L.S."/>
            <person name="Chang S.B."/>
            <person name="Chen F."/>
            <person name="Shi Y."/>
            <person name="Su Y.Y."/>
            <person name="Zhang Y.Q."/>
            <person name="Chen L.J."/>
            <person name="Yin Y."/>
            <person name="Lin M."/>
            <person name="Huang H."/>
            <person name="Deng H."/>
            <person name="Wang Z.W."/>
            <person name="Zhu S.L."/>
            <person name="Zhao X."/>
            <person name="Deng C."/>
            <person name="Niu S.C."/>
            <person name="Huang J."/>
            <person name="Wang M."/>
            <person name="Liu G.H."/>
            <person name="Yang H.J."/>
            <person name="Xiao X.J."/>
            <person name="Hsiao Y.Y."/>
            <person name="Wu W.L."/>
            <person name="Chen Y.Y."/>
            <person name="Mitsuda N."/>
            <person name="Ohme-Takagi M."/>
            <person name="Luo Y.B."/>
            <person name="Van de Peer Y."/>
            <person name="Liu Z.J."/>
        </authorList>
    </citation>
    <scope>NUCLEOTIDE SEQUENCE [LARGE SCALE GENOMIC DNA]</scope>
    <source>
        <tissue evidence="2">The whole plant</tissue>
    </source>
</reference>
<dbReference type="PANTHER" id="PTHR31208">
    <property type="entry name" value="EXPRESSED PROTEIN"/>
    <property type="match status" value="1"/>
</dbReference>
<feature type="compositionally biased region" description="Polar residues" evidence="1">
    <location>
        <begin position="113"/>
        <end position="142"/>
    </location>
</feature>
<proteinExistence type="predicted"/>
<gene>
    <name evidence="2" type="ORF">MA16_Dca001247</name>
</gene>
<dbReference type="AlphaFoldDB" id="A0A2I0WLV8"/>
<dbReference type="EMBL" id="KZ502537">
    <property type="protein sequence ID" value="PKU76642.1"/>
    <property type="molecule type" value="Genomic_DNA"/>
</dbReference>
<evidence type="ECO:0000313" key="2">
    <source>
        <dbReference type="EMBL" id="PKU76642.1"/>
    </source>
</evidence>
<evidence type="ECO:0000256" key="1">
    <source>
        <dbReference type="SAM" id="MobiDB-lite"/>
    </source>
</evidence>
<dbReference type="PANTHER" id="PTHR31208:SF2">
    <property type="entry name" value="DOMAIN-CONTAINING PROTEIN, PUTATIVE, EXPRESSED-RELATED"/>
    <property type="match status" value="1"/>
</dbReference>
<organism evidence="2 3">
    <name type="scientific">Dendrobium catenatum</name>
    <dbReference type="NCBI Taxonomy" id="906689"/>
    <lineage>
        <taxon>Eukaryota</taxon>
        <taxon>Viridiplantae</taxon>
        <taxon>Streptophyta</taxon>
        <taxon>Embryophyta</taxon>
        <taxon>Tracheophyta</taxon>
        <taxon>Spermatophyta</taxon>
        <taxon>Magnoliopsida</taxon>
        <taxon>Liliopsida</taxon>
        <taxon>Asparagales</taxon>
        <taxon>Orchidaceae</taxon>
        <taxon>Epidendroideae</taxon>
        <taxon>Malaxideae</taxon>
        <taxon>Dendrobiinae</taxon>
        <taxon>Dendrobium</taxon>
    </lineage>
</organism>
<accession>A0A2I0WLV8</accession>
<reference evidence="2 3" key="2">
    <citation type="journal article" date="2017" name="Nature">
        <title>The Apostasia genome and the evolution of orchids.</title>
        <authorList>
            <person name="Zhang G.Q."/>
            <person name="Liu K.W."/>
            <person name="Li Z."/>
            <person name="Lohaus R."/>
            <person name="Hsiao Y.Y."/>
            <person name="Niu S.C."/>
            <person name="Wang J.Y."/>
            <person name="Lin Y.C."/>
            <person name="Xu Q."/>
            <person name="Chen L.J."/>
            <person name="Yoshida K."/>
            <person name="Fujiwara S."/>
            <person name="Wang Z.W."/>
            <person name="Zhang Y.Q."/>
            <person name="Mitsuda N."/>
            <person name="Wang M."/>
            <person name="Liu G.H."/>
            <person name="Pecoraro L."/>
            <person name="Huang H.X."/>
            <person name="Xiao X.J."/>
            <person name="Lin M."/>
            <person name="Wu X.Y."/>
            <person name="Wu W.L."/>
            <person name="Chen Y.Y."/>
            <person name="Chang S.B."/>
            <person name="Sakamoto S."/>
            <person name="Ohme-Takagi M."/>
            <person name="Yagi M."/>
            <person name="Zeng S.J."/>
            <person name="Shen C.Y."/>
            <person name="Yeh C.M."/>
            <person name="Luo Y.B."/>
            <person name="Tsai W.C."/>
            <person name="Van de Peer Y."/>
            <person name="Liu Z.J."/>
        </authorList>
    </citation>
    <scope>NUCLEOTIDE SEQUENCE [LARGE SCALE GENOMIC DNA]</scope>
    <source>
        <tissue evidence="2">The whole plant</tissue>
    </source>
</reference>
<dbReference type="Proteomes" id="UP000233837">
    <property type="component" value="Unassembled WGS sequence"/>
</dbReference>
<name>A0A2I0WLV8_9ASPA</name>
<feature type="region of interest" description="Disordered" evidence="1">
    <location>
        <begin position="113"/>
        <end position="163"/>
    </location>
</feature>
<feature type="region of interest" description="Disordered" evidence="1">
    <location>
        <begin position="207"/>
        <end position="251"/>
    </location>
</feature>
<sequence>MQHKDNINLNPKIPDISHRELPYSSSYISLQTSNSSSTEQVFFYSLEFPDLKIVSENKMMISEYFGISCPNTESQNGECRVDCPDNDAQERNVQIFSTDNSCIAIGVADKDSPLSSGSADVPTVTNAANSQVVSEPSGTTESPTEKNKTSEVADGDTSSPDAAEKPYVLPLIKINLEPEQPVIQQEIVDMYMKSMQQFTESLAKMKLPMDIENNNGGGEAGNDNDPASDKKPQASEKTSTPRVFYGSRAFF</sequence>
<keyword evidence="3" id="KW-1185">Reference proteome</keyword>
<evidence type="ECO:0000313" key="3">
    <source>
        <dbReference type="Proteomes" id="UP000233837"/>
    </source>
</evidence>
<protein>
    <submittedName>
        <fullName evidence="2">Uncharacterized protein</fullName>
    </submittedName>
</protein>